<sequence length="231" mass="27031">MGIHPDYPFAHLHRIENAYLPEEVLCFLWRSQPFLQPSHDILLPSPVQVNKKTGKVHAPPTLIHHNDYQRGVRPDFNLNDNKPFEDFQTHAFRLNSATQSFPIPFVPNWFYYPIDYQMSLDEDLQFYLDKSDEPQVVKRAQKKEKRNSESRNSESQEGPPEYFQDAQLPDDSMNIDEVGRMFNIDINDDSQQPQEKEPENMYLNVQMITTDVARNISSSSKWTTKQVVCNV</sequence>
<name>A0A8D9DAC0_BRACM</name>
<evidence type="ECO:0000256" key="1">
    <source>
        <dbReference type="SAM" id="MobiDB-lite"/>
    </source>
</evidence>
<dbReference type="AlphaFoldDB" id="A0A8D9DAC0"/>
<protein>
    <submittedName>
        <fullName evidence="2">Uncharacterized protein</fullName>
    </submittedName>
</protein>
<dbReference type="EMBL" id="LS974622">
    <property type="protein sequence ID" value="CAG7871834.1"/>
    <property type="molecule type" value="Genomic_DNA"/>
</dbReference>
<evidence type="ECO:0000313" key="2">
    <source>
        <dbReference type="EMBL" id="CAG7871834.1"/>
    </source>
</evidence>
<organism evidence="2 3">
    <name type="scientific">Brassica campestris</name>
    <name type="common">Field mustard</name>
    <dbReference type="NCBI Taxonomy" id="3711"/>
    <lineage>
        <taxon>Eukaryota</taxon>
        <taxon>Viridiplantae</taxon>
        <taxon>Streptophyta</taxon>
        <taxon>Embryophyta</taxon>
        <taxon>Tracheophyta</taxon>
        <taxon>Spermatophyta</taxon>
        <taxon>Magnoliopsida</taxon>
        <taxon>eudicotyledons</taxon>
        <taxon>Gunneridae</taxon>
        <taxon>Pentapetalae</taxon>
        <taxon>rosids</taxon>
        <taxon>malvids</taxon>
        <taxon>Brassicales</taxon>
        <taxon>Brassicaceae</taxon>
        <taxon>Brassiceae</taxon>
        <taxon>Brassica</taxon>
    </lineage>
</organism>
<reference evidence="2 3" key="1">
    <citation type="submission" date="2021-07" db="EMBL/GenBank/DDBJ databases">
        <authorList>
            <consortium name="Genoscope - CEA"/>
            <person name="William W."/>
        </authorList>
    </citation>
    <scope>NUCLEOTIDE SEQUENCE [LARGE SCALE GENOMIC DNA]</scope>
</reference>
<proteinExistence type="predicted"/>
<feature type="region of interest" description="Disordered" evidence="1">
    <location>
        <begin position="137"/>
        <end position="168"/>
    </location>
</feature>
<accession>A0A8D9DAC0</accession>
<gene>
    <name evidence="2" type="ORF">BRAPAZ1V2_A06P40740.2</name>
</gene>
<dbReference type="Gramene" id="A06p40740.2_BraZ1">
    <property type="protein sequence ID" value="A06p40740.2_BraZ1.CDS"/>
    <property type="gene ID" value="A06g40740.2_BraZ1"/>
</dbReference>
<evidence type="ECO:0000313" key="3">
    <source>
        <dbReference type="Proteomes" id="UP000694005"/>
    </source>
</evidence>
<dbReference type="Proteomes" id="UP000694005">
    <property type="component" value="Chromosome A06"/>
</dbReference>